<dbReference type="InterPro" id="IPR013976">
    <property type="entry name" value="HDOD"/>
</dbReference>
<evidence type="ECO:0000313" key="3">
    <source>
        <dbReference type="EMBL" id="CAI8853264.1"/>
    </source>
</evidence>
<dbReference type="Gene3D" id="1.10.3210.10">
    <property type="entry name" value="Hypothetical protein af1432"/>
    <property type="match status" value="1"/>
</dbReference>
<dbReference type="InterPro" id="IPR018490">
    <property type="entry name" value="cNMP-bd_dom_sf"/>
</dbReference>
<keyword evidence="4" id="KW-1185">Reference proteome</keyword>
<feature type="region of interest" description="Disordered" evidence="1">
    <location>
        <begin position="17"/>
        <end position="36"/>
    </location>
</feature>
<proteinExistence type="predicted"/>
<feature type="compositionally biased region" description="Low complexity" evidence="1">
    <location>
        <begin position="23"/>
        <end position="35"/>
    </location>
</feature>
<dbReference type="Gene3D" id="2.60.120.10">
    <property type="entry name" value="Jelly Rolls"/>
    <property type="match status" value="1"/>
</dbReference>
<name>A0ABN8X5X7_9GAMM</name>
<dbReference type="SUPFAM" id="SSF109604">
    <property type="entry name" value="HD-domain/PDEase-like"/>
    <property type="match status" value="1"/>
</dbReference>
<protein>
    <submittedName>
        <fullName evidence="3">HD-like signal output (HDOD) protein</fullName>
    </submittedName>
</protein>
<dbReference type="Pfam" id="PF00027">
    <property type="entry name" value="cNMP_binding"/>
    <property type="match status" value="1"/>
</dbReference>
<gene>
    <name evidence="3" type="ORF">MSZNOR_2551</name>
</gene>
<accession>A0ABN8X5X7</accession>
<evidence type="ECO:0000313" key="4">
    <source>
        <dbReference type="Proteomes" id="UP001162030"/>
    </source>
</evidence>
<dbReference type="SUPFAM" id="SSF51206">
    <property type="entry name" value="cAMP-binding domain-like"/>
    <property type="match status" value="1"/>
</dbReference>
<dbReference type="Pfam" id="PF08668">
    <property type="entry name" value="HDOD"/>
    <property type="match status" value="1"/>
</dbReference>
<sequence>MSFLTRIFGLRDQGARVETQAAGTETETDPGTTETVPSAREGMPITLDILKQLFPIRTLSDEELNAFVLGRKSEIYERGAVLFKAGEPIESIHYLLEGTVLMELGGGETYEVTADTAKARFPLCCGKQYSATARAQTDIQILRVASTIMSRGVAGPRSQQALIDPSDEQIPAGVRESRLFQAFIQSYKDEELRIPSLPDVAMRLRKAMLHDIGIDEAARIVQLDPAIAAKLIHIANSPLYLPVRPISNCHDAVLRLGLTATRNLVTSFCLKEIFRSKDPYLNQLFQQQWRASVKLSSLCYILADENEGVSREEALLAGLVADIGVIPFLYFAEVFPREYWTPEEVEATIPYIRGPIGTFLLKKWDFPANLIEIPMLAEDWYHDSGNALAMSDIVILSKLHSYIGTRRMAELPAINSIPACAKLKDGRLSPTYSLKVLHDAEDRIRKATQFLET</sequence>
<dbReference type="CDD" id="cd00038">
    <property type="entry name" value="CAP_ED"/>
    <property type="match status" value="1"/>
</dbReference>
<dbReference type="Proteomes" id="UP001162030">
    <property type="component" value="Chromosome"/>
</dbReference>
<dbReference type="InterPro" id="IPR000595">
    <property type="entry name" value="cNMP-bd_dom"/>
</dbReference>
<dbReference type="EMBL" id="OX458333">
    <property type="protein sequence ID" value="CAI8853264.1"/>
    <property type="molecule type" value="Genomic_DNA"/>
</dbReference>
<evidence type="ECO:0000256" key="1">
    <source>
        <dbReference type="SAM" id="MobiDB-lite"/>
    </source>
</evidence>
<organism evidence="3 4">
    <name type="scientific">Methylocaldum szegediense</name>
    <dbReference type="NCBI Taxonomy" id="73780"/>
    <lineage>
        <taxon>Bacteria</taxon>
        <taxon>Pseudomonadati</taxon>
        <taxon>Pseudomonadota</taxon>
        <taxon>Gammaproteobacteria</taxon>
        <taxon>Methylococcales</taxon>
        <taxon>Methylococcaceae</taxon>
        <taxon>Methylocaldum</taxon>
    </lineage>
</organism>
<evidence type="ECO:0000259" key="2">
    <source>
        <dbReference type="PROSITE" id="PS51833"/>
    </source>
</evidence>
<dbReference type="InterPro" id="IPR052340">
    <property type="entry name" value="RNase_Y/CdgJ"/>
</dbReference>
<dbReference type="PROSITE" id="PS51833">
    <property type="entry name" value="HDOD"/>
    <property type="match status" value="1"/>
</dbReference>
<dbReference type="PANTHER" id="PTHR33525:SF3">
    <property type="entry name" value="RIBONUCLEASE Y"/>
    <property type="match status" value="1"/>
</dbReference>
<dbReference type="InterPro" id="IPR014710">
    <property type="entry name" value="RmlC-like_jellyroll"/>
</dbReference>
<feature type="domain" description="HDOD" evidence="2">
    <location>
        <begin position="194"/>
        <end position="380"/>
    </location>
</feature>
<reference evidence="3 4" key="1">
    <citation type="submission" date="2023-03" db="EMBL/GenBank/DDBJ databases">
        <authorList>
            <person name="Pearce D."/>
        </authorList>
    </citation>
    <scope>NUCLEOTIDE SEQUENCE [LARGE SCALE GENOMIC DNA]</scope>
    <source>
        <strain evidence="3">Msz</strain>
    </source>
</reference>
<dbReference type="PANTHER" id="PTHR33525">
    <property type="match status" value="1"/>
</dbReference>